<sequence length="927" mass="105144">MGTSSPAHRRLTIIRPYHSLFQIIVFLFLVLIPTTVSFTEHQEPEISYFHHCNDVVPETSSTTPLSEPLSISLTNAYYSYASGTSEISSSTQIPRSSVFFRTSKAYKTKKDHIFKLNGRMGIRGIGELGHSHNSTRRGLRLVHYRPPKIPIDPVAYTGSYQVLSVSGFWNSTSGKLCMVGGNKRLGSLYVVLKLDYPDSSTLSTSLVNGTLEIFNAEQKVIEVLDILGLHMRNYQFKLIDDEIENNVFQAFNNFSNVSLELKRGKKGHSVCQEIRKVLYFSLEYRTDCKSVNCDFLSGGKSNLTLPSNMFLNEIECWDTGEVRYLLEFPDRGYHGFKLAFEPNSTIIAEGKWDGENKRLDMVGCRISDGEDKLTDCSVRMILRLPSVFNLHKRSAIVGEMWSNRSLNESGYFGRVSFMSDVKRIVKLDNRVRYEFTQIENANRLCARKMTTQAKGGKYPDATSPDMAFDMVVKNRKGEVSGSTSPLFVVHRFYFENQMFGGNINSTSQRQSGLANVSYDLRFRPPPGLNLSINLPKFGSVIISAEGVYDSRSGHLCMVGCMSADNLHLKSAESSSPDCEILIDLQYPPMDAKTRTSVKGTIESTREKSDPSYFEPFEIVSYHLYANQAKESIWRMDLEITMVLISNTLACIFVSLQIFYVNKHPDVLPCISIVMLAVLTLAHMIPLLLNFEALFLSKHNRQNFYFESDGWLEVNEVLVRVITMVVFLLEFRLLQLSWSAKVKDESQKILRLSEKKVLLLCLPLYIAGGLIAWFSFLSYNKSHGRTLLRVYSPAVQLRPAFWGGLKSYAGLVLDGFLFPQILFNLFSDAREKALAPSFYIGTTFVRLLPHAYDLYRVHNSAIPTVNHLYANPRMDYYSTVWDIVICVGGLLFVILVWLQQRFGGRCFLPKRFRQSSAVEYEKVPVISA</sequence>
<dbReference type="EMBL" id="CM044706">
    <property type="protein sequence ID" value="KAI5657080.1"/>
    <property type="molecule type" value="Genomic_DNA"/>
</dbReference>
<name>A0ACC0A9Y4_CATRO</name>
<keyword evidence="2" id="KW-1185">Reference proteome</keyword>
<evidence type="ECO:0000313" key="1">
    <source>
        <dbReference type="EMBL" id="KAI5657080.1"/>
    </source>
</evidence>
<evidence type="ECO:0000313" key="2">
    <source>
        <dbReference type="Proteomes" id="UP001060085"/>
    </source>
</evidence>
<protein>
    <submittedName>
        <fullName evidence="1">Uncharacterized protein</fullName>
    </submittedName>
</protein>
<comment type="caution">
    <text evidence="1">The sequence shown here is derived from an EMBL/GenBank/DDBJ whole genome shotgun (WGS) entry which is preliminary data.</text>
</comment>
<reference evidence="2" key="1">
    <citation type="journal article" date="2023" name="Nat. Plants">
        <title>Single-cell RNA sequencing provides a high-resolution roadmap for understanding the multicellular compartmentation of specialized metabolism.</title>
        <authorList>
            <person name="Sun S."/>
            <person name="Shen X."/>
            <person name="Li Y."/>
            <person name="Li Y."/>
            <person name="Wang S."/>
            <person name="Li R."/>
            <person name="Zhang H."/>
            <person name="Shen G."/>
            <person name="Guo B."/>
            <person name="Wei J."/>
            <person name="Xu J."/>
            <person name="St-Pierre B."/>
            <person name="Chen S."/>
            <person name="Sun C."/>
        </authorList>
    </citation>
    <scope>NUCLEOTIDE SEQUENCE [LARGE SCALE GENOMIC DNA]</scope>
</reference>
<accession>A0ACC0A9Y4</accession>
<dbReference type="Proteomes" id="UP001060085">
    <property type="component" value="Linkage Group LG06"/>
</dbReference>
<gene>
    <name evidence="1" type="ORF">M9H77_25873</name>
</gene>
<proteinExistence type="predicted"/>
<organism evidence="1 2">
    <name type="scientific">Catharanthus roseus</name>
    <name type="common">Madagascar periwinkle</name>
    <name type="synonym">Vinca rosea</name>
    <dbReference type="NCBI Taxonomy" id="4058"/>
    <lineage>
        <taxon>Eukaryota</taxon>
        <taxon>Viridiplantae</taxon>
        <taxon>Streptophyta</taxon>
        <taxon>Embryophyta</taxon>
        <taxon>Tracheophyta</taxon>
        <taxon>Spermatophyta</taxon>
        <taxon>Magnoliopsida</taxon>
        <taxon>eudicotyledons</taxon>
        <taxon>Gunneridae</taxon>
        <taxon>Pentapetalae</taxon>
        <taxon>asterids</taxon>
        <taxon>lamiids</taxon>
        <taxon>Gentianales</taxon>
        <taxon>Apocynaceae</taxon>
        <taxon>Rauvolfioideae</taxon>
        <taxon>Vinceae</taxon>
        <taxon>Catharanthinae</taxon>
        <taxon>Catharanthus</taxon>
    </lineage>
</organism>